<name>A0A2Z6NVX9_TRISU</name>
<evidence type="ECO:0000313" key="3">
    <source>
        <dbReference type="Proteomes" id="UP000242715"/>
    </source>
</evidence>
<dbReference type="EMBL" id="DF974213">
    <property type="protein sequence ID" value="GAU46433.1"/>
    <property type="molecule type" value="Genomic_DNA"/>
</dbReference>
<dbReference type="AlphaFoldDB" id="A0A2Z6NVX9"/>
<reference evidence="3" key="1">
    <citation type="journal article" date="2017" name="Front. Plant Sci.">
        <title>Climate Clever Clovers: New Paradigm to Reduce the Environmental Footprint of Ruminants by Breeding Low Methanogenic Forages Utilizing Haplotype Variation.</title>
        <authorList>
            <person name="Kaur P."/>
            <person name="Appels R."/>
            <person name="Bayer P.E."/>
            <person name="Keeble-Gagnere G."/>
            <person name="Wang J."/>
            <person name="Hirakawa H."/>
            <person name="Shirasawa K."/>
            <person name="Vercoe P."/>
            <person name="Stefanova K."/>
            <person name="Durmic Z."/>
            <person name="Nichols P."/>
            <person name="Revell C."/>
            <person name="Isobe S.N."/>
            <person name="Edwards D."/>
            <person name="Erskine W."/>
        </authorList>
    </citation>
    <scope>NUCLEOTIDE SEQUENCE [LARGE SCALE GENOMIC DNA]</scope>
    <source>
        <strain evidence="3">cv. Daliak</strain>
    </source>
</reference>
<feature type="region of interest" description="Disordered" evidence="1">
    <location>
        <begin position="21"/>
        <end position="59"/>
    </location>
</feature>
<dbReference type="Proteomes" id="UP000242715">
    <property type="component" value="Unassembled WGS sequence"/>
</dbReference>
<accession>A0A2Z6NVX9</accession>
<organism evidence="2 3">
    <name type="scientific">Trifolium subterraneum</name>
    <name type="common">Subterranean clover</name>
    <dbReference type="NCBI Taxonomy" id="3900"/>
    <lineage>
        <taxon>Eukaryota</taxon>
        <taxon>Viridiplantae</taxon>
        <taxon>Streptophyta</taxon>
        <taxon>Embryophyta</taxon>
        <taxon>Tracheophyta</taxon>
        <taxon>Spermatophyta</taxon>
        <taxon>Magnoliopsida</taxon>
        <taxon>eudicotyledons</taxon>
        <taxon>Gunneridae</taxon>
        <taxon>Pentapetalae</taxon>
        <taxon>rosids</taxon>
        <taxon>fabids</taxon>
        <taxon>Fabales</taxon>
        <taxon>Fabaceae</taxon>
        <taxon>Papilionoideae</taxon>
        <taxon>50 kb inversion clade</taxon>
        <taxon>NPAAA clade</taxon>
        <taxon>Hologalegina</taxon>
        <taxon>IRL clade</taxon>
        <taxon>Trifolieae</taxon>
        <taxon>Trifolium</taxon>
    </lineage>
</organism>
<evidence type="ECO:0000313" key="2">
    <source>
        <dbReference type="EMBL" id="GAU46433.1"/>
    </source>
</evidence>
<protein>
    <submittedName>
        <fullName evidence="2">Uncharacterized protein</fullName>
    </submittedName>
</protein>
<proteinExistence type="predicted"/>
<sequence length="59" mass="6800">MKEFVRERKRPYRKDKEIFRQNKPAAASQACDDDCPGRERRPSREWSGLSCGGEVGGTR</sequence>
<evidence type="ECO:0000256" key="1">
    <source>
        <dbReference type="SAM" id="MobiDB-lite"/>
    </source>
</evidence>
<feature type="compositionally biased region" description="Gly residues" evidence="1">
    <location>
        <begin position="50"/>
        <end position="59"/>
    </location>
</feature>
<keyword evidence="3" id="KW-1185">Reference proteome</keyword>
<gene>
    <name evidence="2" type="ORF">TSUD_91510</name>
</gene>
<feature type="compositionally biased region" description="Basic and acidic residues" evidence="1">
    <location>
        <begin position="35"/>
        <end position="44"/>
    </location>
</feature>